<dbReference type="PANTHER" id="PTHR10331">
    <property type="entry name" value="T COMPLEX PROTEIN 10"/>
    <property type="match status" value="1"/>
</dbReference>
<proteinExistence type="inferred from homology"/>
<dbReference type="AlphaFoldDB" id="A0A0T6AXE3"/>
<keyword evidence="2" id="KW-0175">Coiled coil</keyword>
<dbReference type="GO" id="GO:0005813">
    <property type="term" value="C:centrosome"/>
    <property type="evidence" value="ECO:0007669"/>
    <property type="project" value="TreeGrafter"/>
</dbReference>
<gene>
    <name evidence="4" type="ORF">AMK59_8801</name>
</gene>
<dbReference type="EMBL" id="LJIG01022606">
    <property type="protein sequence ID" value="KRT79668.1"/>
    <property type="molecule type" value="Genomic_DNA"/>
</dbReference>
<organism evidence="4 5">
    <name type="scientific">Oryctes borbonicus</name>
    <dbReference type="NCBI Taxonomy" id="1629725"/>
    <lineage>
        <taxon>Eukaryota</taxon>
        <taxon>Metazoa</taxon>
        <taxon>Ecdysozoa</taxon>
        <taxon>Arthropoda</taxon>
        <taxon>Hexapoda</taxon>
        <taxon>Insecta</taxon>
        <taxon>Pterygota</taxon>
        <taxon>Neoptera</taxon>
        <taxon>Endopterygota</taxon>
        <taxon>Coleoptera</taxon>
        <taxon>Polyphaga</taxon>
        <taxon>Scarabaeiformia</taxon>
        <taxon>Scarabaeidae</taxon>
        <taxon>Dynastinae</taxon>
        <taxon>Oryctes</taxon>
    </lineage>
</organism>
<dbReference type="GO" id="GO:0061511">
    <property type="term" value="P:centriole elongation"/>
    <property type="evidence" value="ECO:0007669"/>
    <property type="project" value="TreeGrafter"/>
</dbReference>
<dbReference type="PANTHER" id="PTHR10331:SF6">
    <property type="entry name" value="SPINDLE ASSEMBLY ABNORMAL 4"/>
    <property type="match status" value="1"/>
</dbReference>
<dbReference type="InterPro" id="IPR026581">
    <property type="entry name" value="TCP10L/CENPJ"/>
</dbReference>
<feature type="compositionally biased region" description="Basic and acidic residues" evidence="3">
    <location>
        <begin position="241"/>
        <end position="252"/>
    </location>
</feature>
<protein>
    <submittedName>
        <fullName evidence="4">Uncharacterized protein</fullName>
    </submittedName>
</protein>
<evidence type="ECO:0000256" key="2">
    <source>
        <dbReference type="SAM" id="Coils"/>
    </source>
</evidence>
<feature type="non-terminal residue" evidence="4">
    <location>
        <position position="339"/>
    </location>
</feature>
<feature type="compositionally biased region" description="Basic and acidic residues" evidence="3">
    <location>
        <begin position="1"/>
        <end position="13"/>
    </location>
</feature>
<dbReference type="GO" id="GO:0005814">
    <property type="term" value="C:centriole"/>
    <property type="evidence" value="ECO:0007669"/>
    <property type="project" value="TreeGrafter"/>
</dbReference>
<keyword evidence="5" id="KW-1185">Reference proteome</keyword>
<evidence type="ECO:0000256" key="3">
    <source>
        <dbReference type="SAM" id="MobiDB-lite"/>
    </source>
</evidence>
<feature type="region of interest" description="Disordered" evidence="3">
    <location>
        <begin position="236"/>
        <end position="274"/>
    </location>
</feature>
<feature type="coiled-coil region" evidence="2">
    <location>
        <begin position="111"/>
        <end position="184"/>
    </location>
</feature>
<dbReference type="GO" id="GO:0015631">
    <property type="term" value="F:tubulin binding"/>
    <property type="evidence" value="ECO:0007669"/>
    <property type="project" value="TreeGrafter"/>
</dbReference>
<reference evidence="4 5" key="1">
    <citation type="submission" date="2015-09" db="EMBL/GenBank/DDBJ databases">
        <title>Draft genome of the scarab beetle Oryctes borbonicus.</title>
        <authorList>
            <person name="Meyer J.M."/>
            <person name="Markov G.V."/>
            <person name="Baskaran P."/>
            <person name="Herrmann M."/>
            <person name="Sommer R.J."/>
            <person name="Roedelsperger C."/>
        </authorList>
    </citation>
    <scope>NUCLEOTIDE SEQUENCE [LARGE SCALE GENOMIC DNA]</scope>
    <source>
        <strain evidence="4">OB123</strain>
        <tissue evidence="4">Whole animal</tissue>
    </source>
</reference>
<comment type="caution">
    <text evidence="4">The sequence shown here is derived from an EMBL/GenBank/DDBJ whole genome shotgun (WGS) entry which is preliminary data.</text>
</comment>
<dbReference type="OrthoDB" id="10252174at2759"/>
<feature type="region of interest" description="Disordered" evidence="3">
    <location>
        <begin position="1"/>
        <end position="27"/>
    </location>
</feature>
<evidence type="ECO:0000256" key="1">
    <source>
        <dbReference type="ARBA" id="ARBA00005627"/>
    </source>
</evidence>
<dbReference type="Proteomes" id="UP000051574">
    <property type="component" value="Unassembled WGS sequence"/>
</dbReference>
<sequence>TLVSETETKENKVESTQMMEMKSGRSEVDDAKELLTQKLKALDDEIQNFRKENAKLQRAKIELEKQEREFKKEKKAFEKYVLEEKINVEFYLEDEKKKFAKEKLIFDRYVKETQNKTNRKERAEIAALKDELANLKEAAKLKETRNATSQARLRTQLKSFEKEVSGLREELENLRKTNAKLLSTQQVSKKSMETKMLHEINKNLSKLTKDVKVNDKLKKMESSIEKKNILLNSVETEDTDREIGSDKEETREFFYGQARNSPQNKKDDREVSPSSNLYQNYEMYLKNGYKSLVKGGNIVEHALDGDQDEEINGKNDSNIEKSYEMIFGNNYPGIRSNTM</sequence>
<comment type="similarity">
    <text evidence="1">Belongs to the TCP10 family.</text>
</comment>
<evidence type="ECO:0000313" key="5">
    <source>
        <dbReference type="Proteomes" id="UP000051574"/>
    </source>
</evidence>
<dbReference type="GO" id="GO:0060271">
    <property type="term" value="P:cilium assembly"/>
    <property type="evidence" value="ECO:0007669"/>
    <property type="project" value="TreeGrafter"/>
</dbReference>
<accession>A0A0T6AXE3</accession>
<evidence type="ECO:0000313" key="4">
    <source>
        <dbReference type="EMBL" id="KRT79668.1"/>
    </source>
</evidence>
<feature type="non-terminal residue" evidence="4">
    <location>
        <position position="1"/>
    </location>
</feature>
<name>A0A0T6AXE3_9SCAR</name>